<dbReference type="STRING" id="1157962.A0A250XIX2"/>
<dbReference type="AlphaFoldDB" id="A0A250XIX2"/>
<dbReference type="PANTHER" id="PTHR33219:SF14">
    <property type="entry name" value="PROTEIN COFACTOR ASSEMBLY OF COMPLEX C SUBUNIT B CCB3, CHLOROPLASTIC-RELATED"/>
    <property type="match status" value="1"/>
</dbReference>
<dbReference type="Proteomes" id="UP000232323">
    <property type="component" value="Unassembled WGS sequence"/>
</dbReference>
<name>A0A250XIX2_9CHLO</name>
<accession>A0A250XIX2</accession>
<gene>
    <name evidence="2" type="ORF">CEUSTIGMA_g10176.t1</name>
</gene>
<organism evidence="2 3">
    <name type="scientific">Chlamydomonas eustigma</name>
    <dbReference type="NCBI Taxonomy" id="1157962"/>
    <lineage>
        <taxon>Eukaryota</taxon>
        <taxon>Viridiplantae</taxon>
        <taxon>Chlorophyta</taxon>
        <taxon>core chlorophytes</taxon>
        <taxon>Chlorophyceae</taxon>
        <taxon>CS clade</taxon>
        <taxon>Chlamydomonadales</taxon>
        <taxon>Chlamydomonadaceae</taxon>
        <taxon>Chlamydomonas</taxon>
    </lineage>
</organism>
<protein>
    <recommendedName>
        <fullName evidence="4">YggT family protein</fullName>
    </recommendedName>
</protein>
<dbReference type="GO" id="GO:0010020">
    <property type="term" value="P:chloroplast fission"/>
    <property type="evidence" value="ECO:0007669"/>
    <property type="project" value="TreeGrafter"/>
</dbReference>
<dbReference type="OrthoDB" id="2066at2759"/>
<keyword evidence="1" id="KW-1133">Transmembrane helix</keyword>
<proteinExistence type="predicted"/>
<evidence type="ECO:0000313" key="3">
    <source>
        <dbReference type="Proteomes" id="UP000232323"/>
    </source>
</evidence>
<keyword evidence="1" id="KW-0812">Transmembrane</keyword>
<evidence type="ECO:0008006" key="4">
    <source>
        <dbReference type="Google" id="ProtNLM"/>
    </source>
</evidence>
<dbReference type="EMBL" id="BEGY01000085">
    <property type="protein sequence ID" value="GAX82750.1"/>
    <property type="molecule type" value="Genomic_DNA"/>
</dbReference>
<dbReference type="PANTHER" id="PTHR33219">
    <property type="entry name" value="YLMG HOMOLOG PROTEIN 2, CHLOROPLASTIC"/>
    <property type="match status" value="1"/>
</dbReference>
<evidence type="ECO:0000256" key="1">
    <source>
        <dbReference type="SAM" id="Phobius"/>
    </source>
</evidence>
<comment type="caution">
    <text evidence="2">The sequence shown here is derived from an EMBL/GenBank/DDBJ whole genome shotgun (WGS) entry which is preliminary data.</text>
</comment>
<evidence type="ECO:0000313" key="2">
    <source>
        <dbReference type="EMBL" id="GAX82750.1"/>
    </source>
</evidence>
<feature type="transmembrane region" description="Helical" evidence="1">
    <location>
        <begin position="104"/>
        <end position="121"/>
    </location>
</feature>
<keyword evidence="1" id="KW-0472">Membrane</keyword>
<keyword evidence="3" id="KW-1185">Reference proteome</keyword>
<reference evidence="2 3" key="1">
    <citation type="submission" date="2017-08" db="EMBL/GenBank/DDBJ databases">
        <title>Acidophilic green algal genome provides insights into adaptation to an acidic environment.</title>
        <authorList>
            <person name="Hirooka S."/>
            <person name="Hirose Y."/>
            <person name="Kanesaki Y."/>
            <person name="Higuchi S."/>
            <person name="Fujiwara T."/>
            <person name="Onuma R."/>
            <person name="Era A."/>
            <person name="Ohbayashi R."/>
            <person name="Uzuka A."/>
            <person name="Nozaki H."/>
            <person name="Yoshikawa H."/>
            <person name="Miyagishima S.Y."/>
        </authorList>
    </citation>
    <scope>NUCLEOTIDE SEQUENCE [LARGE SCALE GENOMIC DNA]</scope>
    <source>
        <strain evidence="2 3">NIES-2499</strain>
    </source>
</reference>
<sequence length="181" mass="19919">MLKVTQSTSSSHIPAHRVRSGFWTLRCSSQRTKALASPQAVVIPANAKTGGSLIKGQVFLFRQQKLKGNQQAGRDCRSLQARSQSSPFASTGLLSEVFGALTKVLDIYLVLVVVRVVLSWFQNINWGTEPLSTLRHVTDPYLDNFRGTVPAIIGGIDLSPIFALLVLAFLLRLIRRASFKL</sequence>
<dbReference type="InterPro" id="IPR003425">
    <property type="entry name" value="CCB3/YggT"/>
</dbReference>
<feature type="transmembrane region" description="Helical" evidence="1">
    <location>
        <begin position="149"/>
        <end position="171"/>
    </location>
</feature>
<dbReference type="GO" id="GO:0016020">
    <property type="term" value="C:membrane"/>
    <property type="evidence" value="ECO:0007669"/>
    <property type="project" value="InterPro"/>
</dbReference>
<dbReference type="Pfam" id="PF02325">
    <property type="entry name" value="CCB3_YggT"/>
    <property type="match status" value="1"/>
</dbReference>